<comment type="subcellular location">
    <subcellularLocation>
        <location evidence="1">Cell membrane</location>
    </subcellularLocation>
</comment>
<feature type="chain" id="PRO_5033494221" description="Immunoglobulin V-set domain-containing protein" evidence="9">
    <location>
        <begin position="22"/>
        <end position="184"/>
    </location>
</feature>
<keyword evidence="13" id="KW-1185">Reference proteome</keyword>
<evidence type="ECO:0000256" key="9">
    <source>
        <dbReference type="SAM" id="SignalP"/>
    </source>
</evidence>
<keyword evidence="2" id="KW-1003">Cell membrane</keyword>
<keyword evidence="3 9" id="KW-0732">Signal</keyword>
<keyword evidence="8" id="KW-1064">Adaptive immunity</keyword>
<evidence type="ECO:0000313" key="11">
    <source>
        <dbReference type="EMBL" id="KAB0353225.1"/>
    </source>
</evidence>
<dbReference type="GO" id="GO:0042101">
    <property type="term" value="C:T cell receptor complex"/>
    <property type="evidence" value="ECO:0007669"/>
    <property type="project" value="UniProtKB-KW"/>
</dbReference>
<dbReference type="PANTHER" id="PTHR19339:SF10">
    <property type="entry name" value="IG-LIKE DOMAIN-CONTAINING PROTEIN-RELATED"/>
    <property type="match status" value="1"/>
</dbReference>
<feature type="signal peptide" evidence="9">
    <location>
        <begin position="1"/>
        <end position="21"/>
    </location>
</feature>
<evidence type="ECO:0000256" key="2">
    <source>
        <dbReference type="ARBA" id="ARBA00022475"/>
    </source>
</evidence>
<dbReference type="InterPro" id="IPR051896">
    <property type="entry name" value="TCR_alpha_variable"/>
</dbReference>
<dbReference type="EMBL" id="VCEB01001446">
    <property type="protein sequence ID" value="KAB0353225.1"/>
    <property type="molecule type" value="Genomic_DNA"/>
</dbReference>
<keyword evidence="6" id="KW-0325">Glycoprotein</keyword>
<evidence type="ECO:0000259" key="10">
    <source>
        <dbReference type="SMART" id="SM00406"/>
    </source>
</evidence>
<feature type="domain" description="Immunoglobulin V-set" evidence="10">
    <location>
        <begin position="40"/>
        <end position="112"/>
    </location>
</feature>
<evidence type="ECO:0000256" key="7">
    <source>
        <dbReference type="ARBA" id="ARBA00038651"/>
    </source>
</evidence>
<proteinExistence type="predicted"/>
<dbReference type="InterPro" id="IPR036179">
    <property type="entry name" value="Ig-like_dom_sf"/>
</dbReference>
<organism evidence="11 13">
    <name type="scientific">Muntiacus reevesi</name>
    <name type="common">Reeves' muntjac</name>
    <name type="synonym">Cervus reevesi</name>
    <dbReference type="NCBI Taxonomy" id="9886"/>
    <lineage>
        <taxon>Eukaryota</taxon>
        <taxon>Metazoa</taxon>
        <taxon>Chordata</taxon>
        <taxon>Craniata</taxon>
        <taxon>Vertebrata</taxon>
        <taxon>Euteleostomi</taxon>
        <taxon>Mammalia</taxon>
        <taxon>Eutheria</taxon>
        <taxon>Laurasiatheria</taxon>
        <taxon>Artiodactyla</taxon>
        <taxon>Ruminantia</taxon>
        <taxon>Pecora</taxon>
        <taxon>Cervidae</taxon>
        <taxon>Muntiacinae</taxon>
        <taxon>Muntiacus</taxon>
    </lineage>
</organism>
<evidence type="ECO:0000256" key="6">
    <source>
        <dbReference type="ARBA" id="ARBA00023180"/>
    </source>
</evidence>
<dbReference type="AlphaFoldDB" id="A0A5N3VVD7"/>
<dbReference type="SUPFAM" id="SSF48726">
    <property type="entry name" value="Immunoglobulin"/>
    <property type="match status" value="1"/>
</dbReference>
<evidence type="ECO:0000256" key="5">
    <source>
        <dbReference type="ARBA" id="ARBA00023157"/>
    </source>
</evidence>
<evidence type="ECO:0000313" key="13">
    <source>
        <dbReference type="Proteomes" id="UP000326062"/>
    </source>
</evidence>
<dbReference type="EMBL" id="VCEB01001443">
    <property type="protein sequence ID" value="KAB0353228.1"/>
    <property type="molecule type" value="Genomic_DNA"/>
</dbReference>
<keyword evidence="8" id="KW-1279">T cell receptor</keyword>
<dbReference type="Gene3D" id="2.60.40.10">
    <property type="entry name" value="Immunoglobulins"/>
    <property type="match status" value="1"/>
</dbReference>
<sequence length="184" mass="20942">MEKLLALSWVILWLQLAKVNSQQGEQNLQTLHIQEGENDTMNYSYKSITLTALQWYRQDSRQGFVHLIIMHYNERQKYSGRLHFTLDNSIKSGSLSITASQAEDAATYLCAADPQCSAGTCSPSTDLPELSLRNSDSVQSWWFVFPQRRVCKRLATRKGAPLKFLMFSVVCQTIAKGVRFRTGK</sequence>
<evidence type="ECO:0000256" key="4">
    <source>
        <dbReference type="ARBA" id="ARBA00023136"/>
    </source>
</evidence>
<keyword evidence="5" id="KW-1015">Disulfide bond</keyword>
<keyword evidence="4" id="KW-0472">Membrane</keyword>
<protein>
    <recommendedName>
        <fullName evidence="10">Immunoglobulin V-set domain-containing protein</fullName>
    </recommendedName>
</protein>
<reference evidence="11 13" key="1">
    <citation type="submission" date="2019-06" db="EMBL/GenBank/DDBJ databases">
        <title>Discovery of a novel chromosome fission-fusion reversal in muntjac.</title>
        <authorList>
            <person name="Mudd A.B."/>
            <person name="Bredeson J.V."/>
            <person name="Baum R."/>
            <person name="Hockemeyer D."/>
            <person name="Rokhsar D.S."/>
        </authorList>
    </citation>
    <scope>NUCLEOTIDE SEQUENCE [LARGE SCALE GENOMIC DNA]</scope>
    <source>
        <strain evidence="11">UCam_UCB_Mr</strain>
        <tissue evidence="11">Fibroblast cell line</tissue>
    </source>
</reference>
<dbReference type="InterPro" id="IPR013106">
    <property type="entry name" value="Ig_V-set"/>
</dbReference>
<evidence type="ECO:0000256" key="3">
    <source>
        <dbReference type="ARBA" id="ARBA00022729"/>
    </source>
</evidence>
<comment type="subunit">
    <text evidence="7">Alpha-beta TR is a heterodimer composed of an alpha and beta chain; disulfide-linked. The alpha-beta TR is associated with the transmembrane signaling CD3 coreceptor proteins to form the TR-CD3 (TcR or TCR). The assembly of alpha-beta TR heterodimers with CD3 occurs in the endoplasmic reticulum where a single alpha-beta TR heterodimer associates with one CD3D-CD3E heterodimer, one CD3G-CD3E heterodimer and one CD247 homodimer forming a stable octameric structure. CD3D-CD3E and CD3G-CD3E heterodimers preferentially associate with TR alpha and TR beta chains, respectively. The association of the CD247 homodimer is the last step of TcR assembly in the endoplasmic reticulum and is required for transport to the cell surface.</text>
</comment>
<accession>A0A5N3VVD7</accession>
<dbReference type="PANTHER" id="PTHR19339">
    <property type="entry name" value="T CELL RECEPTOR ALPHA VARIABLE 39"/>
    <property type="match status" value="1"/>
</dbReference>
<comment type="caution">
    <text evidence="11">The sequence shown here is derived from an EMBL/GenBank/DDBJ whole genome shotgun (WGS) entry which is preliminary data.</text>
</comment>
<gene>
    <name evidence="12" type="ORF">FD755_024060</name>
    <name evidence="11" type="ORF">FD755_024061</name>
</gene>
<evidence type="ECO:0000256" key="8">
    <source>
        <dbReference type="ARBA" id="ARBA00043266"/>
    </source>
</evidence>
<evidence type="ECO:0000256" key="1">
    <source>
        <dbReference type="ARBA" id="ARBA00004236"/>
    </source>
</evidence>
<dbReference type="InterPro" id="IPR013783">
    <property type="entry name" value="Ig-like_fold"/>
</dbReference>
<dbReference type="Pfam" id="PF07686">
    <property type="entry name" value="V-set"/>
    <property type="match status" value="1"/>
</dbReference>
<dbReference type="Proteomes" id="UP000326062">
    <property type="component" value="Unassembled WGS sequence"/>
</dbReference>
<keyword evidence="8" id="KW-0391">Immunity</keyword>
<evidence type="ECO:0000313" key="12">
    <source>
        <dbReference type="EMBL" id="KAB0353228.1"/>
    </source>
</evidence>
<dbReference type="SMART" id="SM00406">
    <property type="entry name" value="IGv"/>
    <property type="match status" value="1"/>
</dbReference>
<name>A0A5N3VVD7_MUNRE</name>